<evidence type="ECO:0000313" key="7">
    <source>
        <dbReference type="Proteomes" id="UP000010471"/>
    </source>
</evidence>
<dbReference type="PANTHER" id="PTHR10543">
    <property type="entry name" value="BETA-CAROTENE DIOXYGENASE"/>
    <property type="match status" value="1"/>
</dbReference>
<dbReference type="Proteomes" id="UP000010471">
    <property type="component" value="Chromosome"/>
</dbReference>
<proteinExistence type="inferred from homology"/>
<gene>
    <name evidence="6" type="ORF">Mic7113_2827</name>
</gene>
<dbReference type="Pfam" id="PF03055">
    <property type="entry name" value="RPE65"/>
    <property type="match status" value="1"/>
</dbReference>
<dbReference type="PATRIC" id="fig|1173027.3.peg.3107"/>
<evidence type="ECO:0000256" key="5">
    <source>
        <dbReference type="PIRSR" id="PIRSR604294-1"/>
    </source>
</evidence>
<dbReference type="GO" id="GO:0046872">
    <property type="term" value="F:metal ion binding"/>
    <property type="evidence" value="ECO:0007669"/>
    <property type="project" value="UniProtKB-KW"/>
</dbReference>
<protein>
    <submittedName>
        <fullName evidence="6">Lignostilbene-alpha,beta-dioxygenase-like enzyme</fullName>
    </submittedName>
</protein>
<dbReference type="OrthoDB" id="972944at2"/>
<dbReference type="RefSeq" id="WP_015182759.1">
    <property type="nucleotide sequence ID" value="NC_019738.1"/>
</dbReference>
<dbReference type="GO" id="GO:0016121">
    <property type="term" value="P:carotene catabolic process"/>
    <property type="evidence" value="ECO:0007669"/>
    <property type="project" value="TreeGrafter"/>
</dbReference>
<evidence type="ECO:0000256" key="3">
    <source>
        <dbReference type="ARBA" id="ARBA00023002"/>
    </source>
</evidence>
<keyword evidence="2 5" id="KW-0479">Metal-binding</keyword>
<dbReference type="EMBL" id="CP003630">
    <property type="protein sequence ID" value="AFZ18610.1"/>
    <property type="molecule type" value="Genomic_DNA"/>
</dbReference>
<keyword evidence="4 5" id="KW-0408">Iron</keyword>
<accession>K9WE12</accession>
<feature type="binding site" evidence="5">
    <location>
        <position position="219"/>
    </location>
    <ligand>
        <name>Fe cation</name>
        <dbReference type="ChEBI" id="CHEBI:24875"/>
        <note>catalytic</note>
    </ligand>
</feature>
<evidence type="ECO:0000256" key="4">
    <source>
        <dbReference type="ARBA" id="ARBA00023004"/>
    </source>
</evidence>
<dbReference type="GO" id="GO:0010436">
    <property type="term" value="F:carotenoid dioxygenase activity"/>
    <property type="evidence" value="ECO:0007669"/>
    <property type="project" value="TreeGrafter"/>
</dbReference>
<reference evidence="6 7" key="1">
    <citation type="submission" date="2012-06" db="EMBL/GenBank/DDBJ databases">
        <title>Finished chromosome of genome of Microcoleus sp. PCC 7113.</title>
        <authorList>
            <consortium name="US DOE Joint Genome Institute"/>
            <person name="Gugger M."/>
            <person name="Coursin T."/>
            <person name="Rippka R."/>
            <person name="Tandeau De Marsac N."/>
            <person name="Huntemann M."/>
            <person name="Wei C.-L."/>
            <person name="Han J."/>
            <person name="Detter J.C."/>
            <person name="Han C."/>
            <person name="Tapia R."/>
            <person name="Chen A."/>
            <person name="Kyrpides N."/>
            <person name="Mavromatis K."/>
            <person name="Markowitz V."/>
            <person name="Szeto E."/>
            <person name="Ivanova N."/>
            <person name="Pagani I."/>
            <person name="Pati A."/>
            <person name="Goodwin L."/>
            <person name="Nordberg H.P."/>
            <person name="Cantor M.N."/>
            <person name="Hua S.X."/>
            <person name="Woyke T."/>
            <person name="Kerfeld C.A."/>
        </authorList>
    </citation>
    <scope>NUCLEOTIDE SEQUENCE [LARGE SCALE GENOMIC DNA]</scope>
    <source>
        <strain evidence="6 7">PCC 7113</strain>
    </source>
</reference>
<keyword evidence="6" id="KW-0223">Dioxygenase</keyword>
<evidence type="ECO:0000256" key="2">
    <source>
        <dbReference type="ARBA" id="ARBA00022723"/>
    </source>
</evidence>
<comment type="similarity">
    <text evidence="1">Belongs to the carotenoid oxygenase family.</text>
</comment>
<name>K9WE12_9CYAN</name>
<dbReference type="AlphaFoldDB" id="K9WE12"/>
<keyword evidence="3" id="KW-0560">Oxidoreductase</keyword>
<evidence type="ECO:0000256" key="1">
    <source>
        <dbReference type="ARBA" id="ARBA00006787"/>
    </source>
</evidence>
<dbReference type="PANTHER" id="PTHR10543:SF89">
    <property type="entry name" value="CAROTENOID 9,10(9',10')-CLEAVAGE DIOXYGENASE 1"/>
    <property type="match status" value="1"/>
</dbReference>
<dbReference type="eggNOG" id="COG3670">
    <property type="taxonomic scope" value="Bacteria"/>
</dbReference>
<evidence type="ECO:0000313" key="6">
    <source>
        <dbReference type="EMBL" id="AFZ18610.1"/>
    </source>
</evidence>
<sequence>MTNPDSQNYYIPKSIIKTIRKELDIAELQIHQQENQDAEPVPVDKLPEDLQGYAFIVGALFQSENCSQEDGTLLYTGDGMIYRLGFENGKATLKTRIAKTPCYYADYPTQFYLFHKATKHKAQFARNNSLFSFISAFRNGGQSRYSLILGGRNQLNTAFLQTREHLLVTIDAGRPYIVDPDSLELIEPIGSTNDWKGIFPVMAKLFQNNMFDVYANSAHPVADLSHSDGRPDELFTTNYSTGYNGKYKKCVNRILDILSVNLKSLFKDKKFGQEEFGRFTYLLRYQFGDKEAGIEPKMKSWRMVLPDGKPVLVEQSLHQIALTEKYLILSDINFRMEFSQIFSPFTFGFLRLPLFSPKIFDCLKIWIYSVFLSQCKPLPYGTLYIVKRQDLEENPEAAEVTVKKVIIPIEISHFAADYANPNNQITVHIGHSNCWDVTEGISRYDKPVPGKSLRHDLEGMMSGTTDLGSLGRYVIDGETGEIESTELLPDPESTWSLSVYTHRDLSRDCKESSSRTIKNIYWMSWGFTWELIPQRIYEAYKADKNRILAIEDLEKQDHKPVTLLRLNTETMEIVDRFHFPDRHFACSPQFIPSSLPCPEGKDESTHGYIVCIVLTDNPEQPDQCQDEFWIFHADDFNNKPIYRLSAPATKKPLNLALALHSIWLRDLHQGRQYSEEERRQKREASIQLDYDHLLMKKKSLTLHNLFHDIVYPNFIDQTLEEEFEKELLKSPTEL</sequence>
<dbReference type="STRING" id="1173027.Mic7113_2827"/>
<dbReference type="KEGG" id="mic:Mic7113_2827"/>
<dbReference type="HOGENOM" id="CLU_024869_0_0_3"/>
<keyword evidence="7" id="KW-1185">Reference proteome</keyword>
<comment type="cofactor">
    <cofactor evidence="5">
        <name>Fe(2+)</name>
        <dbReference type="ChEBI" id="CHEBI:29033"/>
    </cofactor>
    <text evidence="5">Binds 1 Fe(2+) ion per subunit.</text>
</comment>
<dbReference type="InterPro" id="IPR004294">
    <property type="entry name" value="Carotenoid_Oase"/>
</dbReference>
<organism evidence="6 7">
    <name type="scientific">Allocoleopsis franciscana PCC 7113</name>
    <dbReference type="NCBI Taxonomy" id="1173027"/>
    <lineage>
        <taxon>Bacteria</taxon>
        <taxon>Bacillati</taxon>
        <taxon>Cyanobacteriota</taxon>
        <taxon>Cyanophyceae</taxon>
        <taxon>Coleofasciculales</taxon>
        <taxon>Coleofasciculaceae</taxon>
        <taxon>Allocoleopsis</taxon>
        <taxon>Allocoleopsis franciscana</taxon>
    </lineage>
</organism>